<dbReference type="RefSeq" id="WP_205052012.1">
    <property type="nucleotide sequence ID" value="NZ_JAFBDH010000005.1"/>
</dbReference>
<protein>
    <submittedName>
        <fullName evidence="2">Preprotein translocase subunit SecB</fullName>
    </submittedName>
</protein>
<sequence length="138" mass="15870">MESKIKGKISFEEYRVLEINYKLNTEFDSEESLMISFELGHDFQIFENGMTVQMGVNIFEDSEENKYPFEMNVNLEGLFSFEGDVDGEKFLANALAILYPYIRAIVSSYTSLANIPPLTLPTINVQQYLRDAENIKSK</sequence>
<dbReference type="InterPro" id="IPR003708">
    <property type="entry name" value="SecB"/>
</dbReference>
<comment type="similarity">
    <text evidence="1">Belongs to the SecB family.</text>
</comment>
<comment type="caution">
    <text evidence="2">The sequence shown here is derived from an EMBL/GenBank/DDBJ whole genome shotgun (WGS) entry which is preliminary data.</text>
</comment>
<organism evidence="2 3">
    <name type="scientific">Peptoniphilus gorbachii</name>
    <dbReference type="NCBI Taxonomy" id="411567"/>
    <lineage>
        <taxon>Bacteria</taxon>
        <taxon>Bacillati</taxon>
        <taxon>Bacillota</taxon>
        <taxon>Tissierellia</taxon>
        <taxon>Tissierellales</taxon>
        <taxon>Peptoniphilaceae</taxon>
        <taxon>Peptoniphilus</taxon>
    </lineage>
</organism>
<evidence type="ECO:0000313" key="2">
    <source>
        <dbReference type="EMBL" id="MBM7550489.1"/>
    </source>
</evidence>
<accession>A0ABS2MKD8</accession>
<evidence type="ECO:0000256" key="1">
    <source>
        <dbReference type="ARBA" id="ARBA00009990"/>
    </source>
</evidence>
<reference evidence="2 3" key="1">
    <citation type="submission" date="2021-01" db="EMBL/GenBank/DDBJ databases">
        <title>Genomic Encyclopedia of Type Strains, Phase IV (KMG-IV): sequencing the most valuable type-strain genomes for metagenomic binning, comparative biology and taxonomic classification.</title>
        <authorList>
            <person name="Goeker M."/>
        </authorList>
    </citation>
    <scope>NUCLEOTIDE SEQUENCE [LARGE SCALE GENOMIC DNA]</scope>
    <source>
        <strain evidence="2 3">DSM 21461</strain>
    </source>
</reference>
<dbReference type="SUPFAM" id="SSF54611">
    <property type="entry name" value="SecB-like"/>
    <property type="match status" value="1"/>
</dbReference>
<keyword evidence="3" id="KW-1185">Reference proteome</keyword>
<gene>
    <name evidence="2" type="ORF">JOD41_001226</name>
</gene>
<dbReference type="Proteomes" id="UP000720595">
    <property type="component" value="Unassembled WGS sequence"/>
</dbReference>
<evidence type="ECO:0000313" key="3">
    <source>
        <dbReference type="Proteomes" id="UP000720595"/>
    </source>
</evidence>
<proteinExistence type="inferred from homology"/>
<dbReference type="EMBL" id="JAFBDH010000005">
    <property type="protein sequence ID" value="MBM7550489.1"/>
    <property type="molecule type" value="Genomic_DNA"/>
</dbReference>
<dbReference type="Pfam" id="PF02556">
    <property type="entry name" value="SecB"/>
    <property type="match status" value="1"/>
</dbReference>
<dbReference type="Gene3D" id="3.10.420.10">
    <property type="entry name" value="SecB-like"/>
    <property type="match status" value="1"/>
</dbReference>
<name>A0ABS2MKD8_9FIRM</name>
<dbReference type="InterPro" id="IPR035958">
    <property type="entry name" value="SecB-like_sf"/>
</dbReference>